<feature type="compositionally biased region" description="Acidic residues" evidence="10">
    <location>
        <begin position="921"/>
        <end position="951"/>
    </location>
</feature>
<gene>
    <name evidence="12" type="ORF">P43SY_009767</name>
</gene>
<dbReference type="InterPro" id="IPR036322">
    <property type="entry name" value="WD40_repeat_dom_sf"/>
</dbReference>
<feature type="coiled-coil region" evidence="9">
    <location>
        <begin position="1072"/>
        <end position="1127"/>
    </location>
</feature>
<keyword evidence="3 8" id="KW-0853">WD repeat</keyword>
<evidence type="ECO:0000256" key="10">
    <source>
        <dbReference type="SAM" id="MobiDB-lite"/>
    </source>
</evidence>
<dbReference type="PANTHER" id="PTHR14885">
    <property type="entry name" value="CILIA- AND FLAGELLA-ASSOCIATED PROTEIN 43-RELATED"/>
    <property type="match status" value="1"/>
</dbReference>
<dbReference type="SMART" id="SM00320">
    <property type="entry name" value="WD40"/>
    <property type="match status" value="5"/>
</dbReference>
<feature type="coiled-coil region" evidence="9">
    <location>
        <begin position="813"/>
        <end position="847"/>
    </location>
</feature>
<keyword evidence="7" id="KW-0966">Cell projection</keyword>
<dbReference type="InterPro" id="IPR001680">
    <property type="entry name" value="WD40_rpt"/>
</dbReference>
<dbReference type="EMBL" id="JAKCXM010000030">
    <property type="protein sequence ID" value="KAJ0406656.1"/>
    <property type="molecule type" value="Genomic_DNA"/>
</dbReference>
<evidence type="ECO:0000256" key="6">
    <source>
        <dbReference type="ARBA" id="ARBA00023212"/>
    </source>
</evidence>
<dbReference type="GO" id="GO:0005930">
    <property type="term" value="C:axoneme"/>
    <property type="evidence" value="ECO:0007669"/>
    <property type="project" value="UniProtKB-SubCell"/>
</dbReference>
<feature type="coiled-coil region" evidence="9">
    <location>
        <begin position="967"/>
        <end position="1019"/>
    </location>
</feature>
<dbReference type="InterPro" id="IPR015943">
    <property type="entry name" value="WD40/YVTN_repeat-like_dom_sf"/>
</dbReference>
<keyword evidence="4" id="KW-0677">Repeat</keyword>
<evidence type="ECO:0000256" key="7">
    <source>
        <dbReference type="ARBA" id="ARBA00023273"/>
    </source>
</evidence>
<dbReference type="PANTHER" id="PTHR14885:SF3">
    <property type="entry name" value="CILIA- AND FLAGELLA-ASSOCIATED PROTEIN 44"/>
    <property type="match status" value="1"/>
</dbReference>
<feature type="compositionally biased region" description="Low complexity" evidence="10">
    <location>
        <begin position="44"/>
        <end position="53"/>
    </location>
</feature>
<evidence type="ECO:0000256" key="9">
    <source>
        <dbReference type="SAM" id="Coils"/>
    </source>
</evidence>
<feature type="region of interest" description="Disordered" evidence="10">
    <location>
        <begin position="888"/>
        <end position="954"/>
    </location>
</feature>
<sequence length="1267" mass="141889">MEHAEAYTESTDDDGLESTSLAAEEPSTPSDDPAHGDEGIGTDAPTSSTTAAPIGDPLLDVNAAYEAHELVRPLQRYEVSRDHLVFGDICGFDAGKRNVLHVLEERAEDGSHGGVVLTSAGNAVELLTLAPTLGGDENSASNLRAIATQIRSAGSAAAVIGRRYIFGMSGAGVGGLAVHPSRRFFAVAEKGVKPHICVYQYPAAQICRVLRNGTELAYSSVIFSEDGETLASVGSAPDFLLTVWNWREEQTILRCKAFGQDVFSVRFAPHDSGFLTTSGVGHIRFWKMASTFTGLKLQGDIGKFGKSELSDIEAFCVLPDKKVLSGTERGVLLLWDGNFIKCEIVTASRELPHRGGVRVVLYEPTAARIVTAGHDGSVIFWAFDAIDRADLPPEDNVAPVDTSGVFFATASDDATFFLFKVVQSSKVSKLTKYAPEYVPLGFQRTGSDGSDGIRALAWREDDQAILTTLRSGRVVEYSIPMDGSLERLAELKAATAVDEAEGDAANETYELKLSFREFTSLQRNCFMSTKELQALETLNPNGNPVVDEKIRDHRLDQDEWEIDLDYGEILAKQGEDACEEVRRELAYAVEREELLLLKMRETYVSPLARNMGDYKLKTAPNYVVPEEQRVNTAKKRRQMALLEEKMYEARLTFNVKVLELRELKLLLVQEMKLDEARIKALQRALVANGDGTMSNPQVTLNQLEMDLSEWPEQRERVSDADIEFSGSSQRPRNLDRDDNVVRIYLIKREIQQLLRKRRDEIRAFDDAVAHLRREKMRLDVVFKKCELRLFTLLSELVLLEQFESRENLLSSKLDKSKSEKAQIVAEINDIQENMNAKRKDMEEWGRQEKAVQAEFLALVNGAAGVSGGLGNAQHPNFAALQKIFKKKIKRPKKKGGPAGKDGKDGGGDGDGDPSNDRDNGDGDDEDDEEDEDDSDFDDDDDDDDDDDEEDVCPAGCDLQLYEKVLALREKRADVDDAMSDLNKALEELRKNNDRQVAKQRQIDKELQATEQDIQLFQSEKQMRFNQLDIVVALSKQQLRCLVTPTDGTPSSASSWQLPEQASNCLVFGLSSFEALAERIESLQRENKSLRQQFKDLHKQQSVLAREKNIQQQRIAQIQHKCEQLQLLKFGQLVDIELLDKACDTTRVAERQAKVRAREMDTERELVRVRQQHQQLQRRILDATEQNTALLGQLAALSERQLALERELNHANTSQSVLHDETEELEREMRERNKLVKVVKLQAREIDALKQEIGLLRGKDGKVYAPRT</sequence>
<keyword evidence="6" id="KW-0206">Cytoskeleton</keyword>
<dbReference type="Proteomes" id="UP001209570">
    <property type="component" value="Unassembled WGS sequence"/>
</dbReference>
<evidence type="ECO:0000313" key="13">
    <source>
        <dbReference type="Proteomes" id="UP001209570"/>
    </source>
</evidence>
<dbReference type="SUPFAM" id="SSF50978">
    <property type="entry name" value="WD40 repeat-like"/>
    <property type="match status" value="1"/>
</dbReference>
<name>A0AAD5LQW7_PYTIN</name>
<comment type="subcellular location">
    <subcellularLocation>
        <location evidence="1">Cytoplasm</location>
        <location evidence="1">Cytoskeleton</location>
        <location evidence="1">Cilium axoneme</location>
    </subcellularLocation>
</comment>
<evidence type="ECO:0000256" key="5">
    <source>
        <dbReference type="ARBA" id="ARBA00023054"/>
    </source>
</evidence>
<reference evidence="12" key="1">
    <citation type="submission" date="2021-12" db="EMBL/GenBank/DDBJ databases">
        <title>Prjna785345.</title>
        <authorList>
            <person name="Rujirawat T."/>
            <person name="Krajaejun T."/>
        </authorList>
    </citation>
    <scope>NUCLEOTIDE SEQUENCE</scope>
    <source>
        <strain evidence="12">Pi057C3</strain>
    </source>
</reference>
<evidence type="ECO:0000256" key="1">
    <source>
        <dbReference type="ARBA" id="ARBA00004430"/>
    </source>
</evidence>
<dbReference type="Pfam" id="PF23409">
    <property type="entry name" value="Beta-prop_EML"/>
    <property type="match status" value="1"/>
</dbReference>
<feature type="domain" description="EML-like first beta-propeller" evidence="11">
    <location>
        <begin position="175"/>
        <end position="383"/>
    </location>
</feature>
<keyword evidence="13" id="KW-1185">Reference proteome</keyword>
<dbReference type="InterPro" id="IPR055439">
    <property type="entry name" value="Beta-prop_EML_1st"/>
</dbReference>
<evidence type="ECO:0000313" key="12">
    <source>
        <dbReference type="EMBL" id="KAJ0406656.1"/>
    </source>
</evidence>
<feature type="repeat" description="WD" evidence="8">
    <location>
        <begin position="350"/>
        <end position="381"/>
    </location>
</feature>
<protein>
    <recommendedName>
        <fullName evidence="11">EML-like first beta-propeller domain-containing protein</fullName>
    </recommendedName>
</protein>
<evidence type="ECO:0000256" key="8">
    <source>
        <dbReference type="PROSITE-ProRule" id="PRU00221"/>
    </source>
</evidence>
<organism evidence="12 13">
    <name type="scientific">Pythium insidiosum</name>
    <name type="common">Pythiosis disease agent</name>
    <dbReference type="NCBI Taxonomy" id="114742"/>
    <lineage>
        <taxon>Eukaryota</taxon>
        <taxon>Sar</taxon>
        <taxon>Stramenopiles</taxon>
        <taxon>Oomycota</taxon>
        <taxon>Peronosporomycetes</taxon>
        <taxon>Pythiales</taxon>
        <taxon>Pythiaceae</taxon>
        <taxon>Pythium</taxon>
    </lineage>
</organism>
<dbReference type="PROSITE" id="PS50082">
    <property type="entry name" value="WD_REPEATS_2"/>
    <property type="match status" value="1"/>
</dbReference>
<dbReference type="AlphaFoldDB" id="A0AAD5LQW7"/>
<dbReference type="Gene3D" id="2.130.10.10">
    <property type="entry name" value="YVTN repeat-like/Quinoprotein amine dehydrogenase"/>
    <property type="match status" value="1"/>
</dbReference>
<keyword evidence="2" id="KW-0963">Cytoplasm</keyword>
<accession>A0AAD5LQW7</accession>
<evidence type="ECO:0000259" key="11">
    <source>
        <dbReference type="Pfam" id="PF23409"/>
    </source>
</evidence>
<feature type="region of interest" description="Disordered" evidence="10">
    <location>
        <begin position="1"/>
        <end position="55"/>
    </location>
</feature>
<evidence type="ECO:0000256" key="4">
    <source>
        <dbReference type="ARBA" id="ARBA00022737"/>
    </source>
</evidence>
<proteinExistence type="predicted"/>
<comment type="caution">
    <text evidence="12">The sequence shown here is derived from an EMBL/GenBank/DDBJ whole genome shotgun (WGS) entry which is preliminary data.</text>
</comment>
<feature type="coiled-coil region" evidence="9">
    <location>
        <begin position="1158"/>
        <end position="1251"/>
    </location>
</feature>
<keyword evidence="5 9" id="KW-0175">Coiled coil</keyword>
<evidence type="ECO:0000256" key="3">
    <source>
        <dbReference type="ARBA" id="ARBA00022574"/>
    </source>
</evidence>
<evidence type="ECO:0000256" key="2">
    <source>
        <dbReference type="ARBA" id="ARBA00022490"/>
    </source>
</evidence>